<dbReference type="Gene3D" id="3.10.180.10">
    <property type="entry name" value="2,3-Dihydroxybiphenyl 1,2-Dioxygenase, domain 1"/>
    <property type="match status" value="2"/>
</dbReference>
<dbReference type="InterPro" id="IPR052164">
    <property type="entry name" value="Anthracycline_SecMetBiosynth"/>
</dbReference>
<dbReference type="CDD" id="cd07247">
    <property type="entry name" value="SgaA_N_like"/>
    <property type="match status" value="1"/>
</dbReference>
<dbReference type="RefSeq" id="WP_097231067.1">
    <property type="nucleotide sequence ID" value="NZ_OCNE01000006.1"/>
</dbReference>
<gene>
    <name evidence="2" type="ORF">SAMN06297387_106176</name>
</gene>
<keyword evidence="3" id="KW-1185">Reference proteome</keyword>
<proteinExistence type="predicted"/>
<protein>
    <recommendedName>
        <fullName evidence="1">VOC domain-containing protein</fullName>
    </recommendedName>
</protein>
<dbReference type="SUPFAM" id="SSF54593">
    <property type="entry name" value="Glyoxalase/Bleomycin resistance protein/Dihydroxybiphenyl dioxygenase"/>
    <property type="match status" value="1"/>
</dbReference>
<sequence>MNDPGPAHGFRWMDLKVTDPAGAAAFLSPALGWEFAVDETDWRRATVISVGGHRIGGVSDLSHPVYPPGTPAHVAYYLAVDDVDRCAGTATAHGARVVVEPFDAGDRGRVATLVDPQGAAFSLWRPRVPDGWGGLPPGLAGAPHHMVLACERPDEAREFYRRTTGSAPRAAAFVTSRAPGAEPRWELAVAVDALDALVARVRRDGRGDVTRLPGGERPPEAVLRGPEGLTFRVCGPGLSARGECTG</sequence>
<dbReference type="Pfam" id="PF00903">
    <property type="entry name" value="Glyoxalase"/>
    <property type="match status" value="1"/>
</dbReference>
<reference evidence="2 3" key="1">
    <citation type="submission" date="2017-09" db="EMBL/GenBank/DDBJ databases">
        <authorList>
            <person name="Ehlers B."/>
            <person name="Leendertz F.H."/>
        </authorList>
    </citation>
    <scope>NUCLEOTIDE SEQUENCE [LARGE SCALE GENOMIC DNA]</scope>
    <source>
        <strain evidence="2 3">CGMCC 4.7095</strain>
    </source>
</reference>
<dbReference type="PANTHER" id="PTHR33993">
    <property type="entry name" value="GLYOXALASE-RELATED"/>
    <property type="match status" value="1"/>
</dbReference>
<evidence type="ECO:0000313" key="3">
    <source>
        <dbReference type="Proteomes" id="UP000219072"/>
    </source>
</evidence>
<name>A0A286DV91_9ACTN</name>
<dbReference type="InterPro" id="IPR004360">
    <property type="entry name" value="Glyas_Fos-R_dOase_dom"/>
</dbReference>
<dbReference type="PROSITE" id="PS51819">
    <property type="entry name" value="VOC"/>
    <property type="match status" value="1"/>
</dbReference>
<dbReference type="OrthoDB" id="9793039at2"/>
<dbReference type="InterPro" id="IPR029068">
    <property type="entry name" value="Glyas_Bleomycin-R_OHBP_Dase"/>
</dbReference>
<dbReference type="Proteomes" id="UP000219072">
    <property type="component" value="Unassembled WGS sequence"/>
</dbReference>
<feature type="domain" description="VOC" evidence="1">
    <location>
        <begin position="9"/>
        <end position="126"/>
    </location>
</feature>
<dbReference type="PANTHER" id="PTHR33993:SF14">
    <property type="entry name" value="GB|AAF24581.1"/>
    <property type="match status" value="1"/>
</dbReference>
<evidence type="ECO:0000259" key="1">
    <source>
        <dbReference type="PROSITE" id="PS51819"/>
    </source>
</evidence>
<dbReference type="AlphaFoldDB" id="A0A286DV91"/>
<dbReference type="InterPro" id="IPR037523">
    <property type="entry name" value="VOC_core"/>
</dbReference>
<evidence type="ECO:0000313" key="2">
    <source>
        <dbReference type="EMBL" id="SOD62599.1"/>
    </source>
</evidence>
<accession>A0A286DV91</accession>
<dbReference type="EMBL" id="OCNE01000006">
    <property type="protein sequence ID" value="SOD62599.1"/>
    <property type="molecule type" value="Genomic_DNA"/>
</dbReference>
<organism evidence="2 3">
    <name type="scientific">Streptomyces zhaozhouensis</name>
    <dbReference type="NCBI Taxonomy" id="1300267"/>
    <lineage>
        <taxon>Bacteria</taxon>
        <taxon>Bacillati</taxon>
        <taxon>Actinomycetota</taxon>
        <taxon>Actinomycetes</taxon>
        <taxon>Kitasatosporales</taxon>
        <taxon>Streptomycetaceae</taxon>
        <taxon>Streptomyces</taxon>
    </lineage>
</organism>